<dbReference type="InterPro" id="IPR000504">
    <property type="entry name" value="RRM_dom"/>
</dbReference>
<name>A0A1J3CV51_NOCCA</name>
<dbReference type="Pfam" id="PF00076">
    <property type="entry name" value="RRM_1"/>
    <property type="match status" value="1"/>
</dbReference>
<proteinExistence type="predicted"/>
<dbReference type="AlphaFoldDB" id="A0A1J3CV51"/>
<evidence type="ECO:0000313" key="3">
    <source>
        <dbReference type="EMBL" id="JAU10759.1"/>
    </source>
</evidence>
<feature type="domain" description="RRM" evidence="2">
    <location>
        <begin position="124"/>
        <end position="203"/>
    </location>
</feature>
<keyword evidence="1" id="KW-0694">RNA-binding</keyword>
<sequence length="242" mass="28148">MDSDKVVTYANILKRDADDSEALAKPTLKKHKEIDISRNDIAIKNEIIKNQQMNSDILEILLKKMDDMSNRLNVVTDFVEKQQQKDSDLPVTSMKKKKSPKEKKKVVKYKCGLATNDYKMKNRRTIFVQGFDCSFPLEVIKRKLTEHFSSCGEVAMVYLPHHCKTDSPIGYAFINMRNDEKEALKLDGTRFDGMYLEVTMAYGRSEYNSFTNRRGCKRCLRNIMKRRMEDANSPIRKLPRQS</sequence>
<evidence type="ECO:0000256" key="1">
    <source>
        <dbReference type="PROSITE-ProRule" id="PRU00176"/>
    </source>
</evidence>
<dbReference type="InterPro" id="IPR035979">
    <property type="entry name" value="RBD_domain_sf"/>
</dbReference>
<accession>A0A1J3CV51</accession>
<dbReference type="SUPFAM" id="SSF54928">
    <property type="entry name" value="RNA-binding domain, RBD"/>
    <property type="match status" value="1"/>
</dbReference>
<reference evidence="3" key="1">
    <citation type="submission" date="2016-07" db="EMBL/GenBank/DDBJ databases">
        <title>De novo transcriptome assembly of four accessions of the metal hyperaccumulator plant Noccaea caerulescens.</title>
        <authorList>
            <person name="Blande D."/>
            <person name="Halimaa P."/>
            <person name="Tervahauta A.I."/>
            <person name="Aarts M.G."/>
            <person name="Karenlampi S.O."/>
        </authorList>
    </citation>
    <scope>NUCLEOTIDE SEQUENCE</scope>
</reference>
<dbReference type="PROSITE" id="PS50102">
    <property type="entry name" value="RRM"/>
    <property type="match status" value="1"/>
</dbReference>
<dbReference type="Gene3D" id="3.30.70.330">
    <property type="match status" value="1"/>
</dbReference>
<protein>
    <submittedName>
        <fullName evidence="3">Nucleolin 2</fullName>
    </submittedName>
</protein>
<gene>
    <name evidence="3" type="ORF">GA_TR5600_c0_g1_i1_g.17896</name>
</gene>
<evidence type="ECO:0000259" key="2">
    <source>
        <dbReference type="PROSITE" id="PS50102"/>
    </source>
</evidence>
<dbReference type="EMBL" id="GEVI01021561">
    <property type="protein sequence ID" value="JAU10759.1"/>
    <property type="molecule type" value="Transcribed_RNA"/>
</dbReference>
<dbReference type="GO" id="GO:0003723">
    <property type="term" value="F:RNA binding"/>
    <property type="evidence" value="ECO:0007669"/>
    <property type="project" value="UniProtKB-UniRule"/>
</dbReference>
<organism evidence="3">
    <name type="scientific">Noccaea caerulescens</name>
    <name type="common">Alpine penny-cress</name>
    <name type="synonym">Thlaspi caerulescens</name>
    <dbReference type="NCBI Taxonomy" id="107243"/>
    <lineage>
        <taxon>Eukaryota</taxon>
        <taxon>Viridiplantae</taxon>
        <taxon>Streptophyta</taxon>
        <taxon>Embryophyta</taxon>
        <taxon>Tracheophyta</taxon>
        <taxon>Spermatophyta</taxon>
        <taxon>Magnoliopsida</taxon>
        <taxon>eudicotyledons</taxon>
        <taxon>Gunneridae</taxon>
        <taxon>Pentapetalae</taxon>
        <taxon>rosids</taxon>
        <taxon>malvids</taxon>
        <taxon>Brassicales</taxon>
        <taxon>Brassicaceae</taxon>
        <taxon>Coluteocarpeae</taxon>
        <taxon>Noccaea</taxon>
    </lineage>
</organism>
<dbReference type="InterPro" id="IPR012677">
    <property type="entry name" value="Nucleotide-bd_a/b_plait_sf"/>
</dbReference>
<dbReference type="SMART" id="SM00360">
    <property type="entry name" value="RRM"/>
    <property type="match status" value="1"/>
</dbReference>